<sequence>MGFRLPSVILHAKQVLKLQSRNQTDVPKSHIAVYVGEIQKTRFVVPISYLNHPFFMDLLNLAEEEFGFNHPMGGLTIPCDEDAFLHLTSQLHGC</sequence>
<dbReference type="Pfam" id="PF02519">
    <property type="entry name" value="Auxin_inducible"/>
    <property type="match status" value="1"/>
</dbReference>
<comment type="similarity">
    <text evidence="1">Belongs to the ARG7 family.</text>
</comment>
<dbReference type="Proteomes" id="UP000327439">
    <property type="component" value="Chromosome D13"/>
</dbReference>
<evidence type="ECO:0000256" key="3">
    <source>
        <dbReference type="ARBA" id="ARBA00022604"/>
    </source>
</evidence>
<dbReference type="OrthoDB" id="625231at2759"/>
<organism evidence="4 5">
    <name type="scientific">Gossypium barbadense</name>
    <name type="common">Sea Island cotton</name>
    <name type="synonym">Hibiscus barbadensis</name>
    <dbReference type="NCBI Taxonomy" id="3634"/>
    <lineage>
        <taxon>Eukaryota</taxon>
        <taxon>Viridiplantae</taxon>
        <taxon>Streptophyta</taxon>
        <taxon>Embryophyta</taxon>
        <taxon>Tracheophyta</taxon>
        <taxon>Spermatophyta</taxon>
        <taxon>Magnoliopsida</taxon>
        <taxon>eudicotyledons</taxon>
        <taxon>Gunneridae</taxon>
        <taxon>Pentapetalae</taxon>
        <taxon>rosids</taxon>
        <taxon>malvids</taxon>
        <taxon>Malvales</taxon>
        <taxon>Malvaceae</taxon>
        <taxon>Malvoideae</taxon>
        <taxon>Gossypium</taxon>
    </lineage>
</organism>
<keyword evidence="5" id="KW-1185">Reference proteome</keyword>
<dbReference type="InterPro" id="IPR003676">
    <property type="entry name" value="SAUR_fam"/>
</dbReference>
<evidence type="ECO:0000256" key="1">
    <source>
        <dbReference type="ARBA" id="ARBA00006974"/>
    </source>
</evidence>
<evidence type="ECO:0000256" key="2">
    <source>
        <dbReference type="ARBA" id="ARBA00022473"/>
    </source>
</evidence>
<name>A0A5J5NPE7_GOSBA</name>
<dbReference type="EMBL" id="CM018227">
    <property type="protein sequence ID" value="KAB1994591.1"/>
    <property type="molecule type" value="Genomic_DNA"/>
</dbReference>
<gene>
    <name evidence="4" type="ORF">ES319_D13G109200v1</name>
</gene>
<keyword evidence="2" id="KW-0217">Developmental protein</keyword>
<proteinExistence type="inferred from homology"/>
<dbReference type="GO" id="GO:0009733">
    <property type="term" value="P:response to auxin"/>
    <property type="evidence" value="ECO:0007669"/>
    <property type="project" value="InterPro"/>
</dbReference>
<keyword evidence="3" id="KW-0341">Growth regulation</keyword>
<reference evidence="5" key="1">
    <citation type="journal article" date="2020" name="Nat. Genet.">
        <title>Genomic diversifications of five Gossypium allopolyploid species and their impact on cotton improvement.</title>
        <authorList>
            <person name="Chen Z.J."/>
            <person name="Sreedasyam A."/>
            <person name="Ando A."/>
            <person name="Song Q."/>
            <person name="De Santiago L.M."/>
            <person name="Hulse-Kemp A.M."/>
            <person name="Ding M."/>
            <person name="Ye W."/>
            <person name="Kirkbride R.C."/>
            <person name="Jenkins J."/>
            <person name="Plott C."/>
            <person name="Lovell J."/>
            <person name="Lin Y.M."/>
            <person name="Vaughn R."/>
            <person name="Liu B."/>
            <person name="Simpson S."/>
            <person name="Scheffler B.E."/>
            <person name="Wen L."/>
            <person name="Saski C.A."/>
            <person name="Grover C.E."/>
            <person name="Hu G."/>
            <person name="Conover J.L."/>
            <person name="Carlson J.W."/>
            <person name="Shu S."/>
            <person name="Boston L.B."/>
            <person name="Williams M."/>
            <person name="Peterson D.G."/>
            <person name="McGee K."/>
            <person name="Jones D.C."/>
            <person name="Wendel J.F."/>
            <person name="Stelly D.M."/>
            <person name="Grimwood J."/>
            <person name="Schmutz J."/>
        </authorList>
    </citation>
    <scope>NUCLEOTIDE SEQUENCE [LARGE SCALE GENOMIC DNA]</scope>
    <source>
        <strain evidence="5">cv. 3-79</strain>
    </source>
</reference>
<dbReference type="AlphaFoldDB" id="A0A5J5NPE7"/>
<protein>
    <submittedName>
        <fullName evidence="4">Uncharacterized protein</fullName>
    </submittedName>
</protein>
<evidence type="ECO:0000313" key="4">
    <source>
        <dbReference type="EMBL" id="KAB1994591.1"/>
    </source>
</evidence>
<accession>A0A5J5NPE7</accession>
<dbReference type="PANTHER" id="PTHR31929">
    <property type="entry name" value="SAUR-LIKE AUXIN-RESPONSIVE PROTEIN FAMILY-RELATED"/>
    <property type="match status" value="1"/>
</dbReference>
<evidence type="ECO:0000313" key="5">
    <source>
        <dbReference type="Proteomes" id="UP000327439"/>
    </source>
</evidence>